<feature type="binding site" evidence="7">
    <location>
        <begin position="194"/>
        <end position="201"/>
    </location>
    <ligand>
        <name>ATP</name>
        <dbReference type="ChEBI" id="CHEBI:30616"/>
    </ligand>
</feature>
<proteinExistence type="inferred from homology"/>
<dbReference type="Gene3D" id="1.10.10.820">
    <property type="match status" value="1"/>
</dbReference>
<protein>
    <submittedName>
        <fullName evidence="11">Uncharacterized protein</fullName>
    </submittedName>
</protein>
<dbReference type="SUPFAM" id="SSF48403">
    <property type="entry name" value="Ankyrin repeat"/>
    <property type="match status" value="1"/>
</dbReference>
<keyword evidence="2 7" id="KW-0067">ATP-binding</keyword>
<dbReference type="Gene3D" id="1.20.5.190">
    <property type="match status" value="1"/>
</dbReference>
<evidence type="ECO:0000313" key="11">
    <source>
        <dbReference type="EMBL" id="GMI15199.1"/>
    </source>
</evidence>
<dbReference type="GO" id="GO:0005524">
    <property type="term" value="F:ATP binding"/>
    <property type="evidence" value="ECO:0007669"/>
    <property type="project" value="UniProtKB-UniRule"/>
</dbReference>
<gene>
    <name evidence="11" type="ORF">TrLO_g9841</name>
</gene>
<organism evidence="11 12">
    <name type="scientific">Triparma laevis f. longispina</name>
    <dbReference type="NCBI Taxonomy" id="1714387"/>
    <lineage>
        <taxon>Eukaryota</taxon>
        <taxon>Sar</taxon>
        <taxon>Stramenopiles</taxon>
        <taxon>Ochrophyta</taxon>
        <taxon>Bolidophyceae</taxon>
        <taxon>Parmales</taxon>
        <taxon>Triparmaceae</taxon>
        <taxon>Triparma</taxon>
    </lineage>
</organism>
<dbReference type="CDD" id="cd00821">
    <property type="entry name" value="PH"/>
    <property type="match status" value="1"/>
</dbReference>
<reference evidence="12" key="1">
    <citation type="journal article" date="2023" name="Commun. Biol.">
        <title>Genome analysis of Parmales, the sister group of diatoms, reveals the evolutionary specialization of diatoms from phago-mixotrophs to photoautotrophs.</title>
        <authorList>
            <person name="Ban H."/>
            <person name="Sato S."/>
            <person name="Yoshikawa S."/>
            <person name="Yamada K."/>
            <person name="Nakamura Y."/>
            <person name="Ichinomiya M."/>
            <person name="Sato N."/>
            <person name="Blanc-Mathieu R."/>
            <person name="Endo H."/>
            <person name="Kuwata A."/>
            <person name="Ogata H."/>
        </authorList>
    </citation>
    <scope>NUCLEOTIDE SEQUENCE [LARGE SCALE GENOMIC DNA]</scope>
    <source>
        <strain evidence="12">NIES 3700</strain>
    </source>
</reference>
<evidence type="ECO:0000256" key="1">
    <source>
        <dbReference type="ARBA" id="ARBA00022741"/>
    </source>
</evidence>
<evidence type="ECO:0000259" key="8">
    <source>
        <dbReference type="PROSITE" id="PS50003"/>
    </source>
</evidence>
<evidence type="ECO:0000259" key="10">
    <source>
        <dbReference type="PROSITE" id="PS51911"/>
    </source>
</evidence>
<dbReference type="Gene3D" id="1.20.5.4820">
    <property type="match status" value="1"/>
</dbReference>
<dbReference type="InterPro" id="IPR001849">
    <property type="entry name" value="PH_domain"/>
</dbReference>
<dbReference type="PRINTS" id="PR00193">
    <property type="entry name" value="MYOSINHEAVY"/>
</dbReference>
<dbReference type="FunFam" id="1.10.10.820:FF:000001">
    <property type="entry name" value="Myosin heavy chain"/>
    <property type="match status" value="1"/>
</dbReference>
<feature type="domain" description="C2 Aida-type" evidence="10">
    <location>
        <begin position="1590"/>
        <end position="1747"/>
    </location>
</feature>
<dbReference type="InterPro" id="IPR002110">
    <property type="entry name" value="Ankyrin_rpt"/>
</dbReference>
<keyword evidence="12" id="KW-1185">Reference proteome</keyword>
<dbReference type="EMBL" id="BRXW01000226">
    <property type="protein sequence ID" value="GMI15199.1"/>
    <property type="molecule type" value="Genomic_DNA"/>
</dbReference>
<sequence length="1757" mass="199638">MSRVGAMSVDSTGLADATSAINAMTLQEETLTSVWVKDNVEVWKLQDVESTNEEGLPTILDKGGKAVTLDLQEFHPHDPTHSLDLDDISRLNNLHEAPLLHVLKRRFNDDKIYTWVGHVLLSVNPYRVFPGMYNLEEAVAEANSSAKELKELTSDFDYPHVYSIARVAHNHMASEKKHALGAPETQNQSIVVSGESGAGKTEASKHVMRYLLASSANTDKEVGEQIQSRLMQSNVVLESFGNAKTLRNDNSSRFGKYIKLKYDKKDTVVGAKTDHFLLEKSRLIHVEDGERNYHAFYQMCAGLDPAVKEELKLKTADAYLILSQGNMLTVSAEVDDAKEFQKTAAALGVLGVDEATQSQIWKMLTGLLFLGNAKAAHPDDDEYRQVEISFDDPDISLEKVAELFGVNSTVLKNACCIRMQTSGRGSTTAIPLNPTQAMNNIFALVKYTYGSLFKVLVNKINDAHRTAETTKVASYIGILDIFGFEIMQVNSFEQLCINFANEMLQRQFNQQVFVLEKQRYEEEGLKVASIAFQDNQPVIDLVSKKPEGLFFILEEHGMMNRKPDNKALLSTFHQRHEKHTNYGKTRFGGGDEFIVKHFAGDVTYNINNFIEKNNDSLNEQLLAIMSNSELDFVKEVFTIEAVEAAGAGKKDVFDLPNPPERQSVSRARQGTRVSAFAQKQTVSSKFRAQLERLVEQLQATTPHYIKCVKPNAVKLPGGFSNKMVVEQLRYSGVLEVVRIRRQGYPVRLRFLKFVKQFEVLLSGSPCAMTEEEDYNDEKLLQIACAFIGEGYLEEDHYQIGRTKIFLRDGVLEECKAAVKEFYNDTAAKIQALFRCKIEMRKYADTKEKLLALQGFSRMMVAKKQYRRKQAKMLKMQQMIRGKLGRKQFQVHKAKILLERKRNDNAKMIQAVMRGKKCRSDMKNMKSTIILQKQGRMFVEKRKFEKKKEANIVLQNKLRQMSAKKELGLRKFRKKENDSATKIAAKGRAMMGTGKFLKKKKAAIALQCAARSTKARSIMFSEKTRARLDKEAKERKAAARIQGGFRMVKAKERVQEMREERNFVNAVTAIQCKLRVLRAMQRIGKRRTKRNNECARILQTRARERTCRKEFLKKKEAMVKIQGVARGKIEKKNFAEAKKGAKVLQARARERSARKEFEKTKEGILRVQTMTRGRAEKRKFETDLARVRGLQRAVKAFLAGVRLQEVVMKAHKFAKNGKLDDLIDLLDRGRSQFGDLRIVRNKYEYNYSMLHSAAICNSTAMVGLLCSEKEDVFQIDNDGNSPFHIGAKHSSFKAMKYFTDTALNGVYKDSEEEGEDGLVAPRIVDLRHLSTSSTNSFDRSIYIPEGGSKWNDLPIIIDGFLKKRKEWRGWDKRWVVLRKDMIQYFKRRGDSIPIREISMKQCMIKKSGEKNCFELHSPLLLDKGNKQGRMYFAAESEQELQKWLLALRRCDGQTQELRHKRTSARSYLDLDKRGELCALRNKRGETALHLVCENATQGTLSIEIALWLAEFTAQKGKGWLNHLNCDGNSALHFAVQAGHIDIAAALVRKGADMNLKNVQGKTALDLIDNSADIEKVCMVGNVGGAGRMKLLEPPSKVKGLTYLTMLAEKITLQGARELECPHIRVSVYNKNRELVEEPQDINKFCHRNDTCLWYTTQVHMQTPLENTDESFLLIELLDENLKGKKINTQCLSWTFLRLTDGTIDSANHNLECFQPPVKLHLGENIKRASEELVPAVNGAFLTVDTYLTTRQSSRRKNH</sequence>
<dbReference type="PROSITE" id="PS51456">
    <property type="entry name" value="MYOSIN_MOTOR"/>
    <property type="match status" value="1"/>
</dbReference>
<dbReference type="Gene3D" id="2.30.29.30">
    <property type="entry name" value="Pleckstrin-homology domain (PH domain)/Phosphotyrosine-binding domain (PTB)"/>
    <property type="match status" value="1"/>
</dbReference>
<evidence type="ECO:0000256" key="2">
    <source>
        <dbReference type="ARBA" id="ARBA00022840"/>
    </source>
</evidence>
<feature type="domain" description="Myosin motor" evidence="9">
    <location>
        <begin position="83"/>
        <end position="819"/>
    </location>
</feature>
<evidence type="ECO:0000256" key="7">
    <source>
        <dbReference type="PROSITE-ProRule" id="PRU00782"/>
    </source>
</evidence>
<dbReference type="SMART" id="SM00242">
    <property type="entry name" value="MYSc"/>
    <property type="match status" value="1"/>
</dbReference>
<dbReference type="Proteomes" id="UP001165122">
    <property type="component" value="Unassembled WGS sequence"/>
</dbReference>
<dbReference type="OrthoDB" id="6108017at2759"/>
<dbReference type="InterPro" id="IPR036961">
    <property type="entry name" value="Kinesin_motor_dom_sf"/>
</dbReference>
<dbReference type="Gene3D" id="1.20.58.530">
    <property type="match status" value="1"/>
</dbReference>
<dbReference type="GO" id="GO:0007015">
    <property type="term" value="P:actin filament organization"/>
    <property type="evidence" value="ECO:0007669"/>
    <property type="project" value="TreeGrafter"/>
</dbReference>
<keyword evidence="3 7" id="KW-0518">Myosin</keyword>
<dbReference type="PROSITE" id="PS50088">
    <property type="entry name" value="ANK_REPEAT"/>
    <property type="match status" value="1"/>
</dbReference>
<dbReference type="SMART" id="SM00248">
    <property type="entry name" value="ANK"/>
    <property type="match status" value="4"/>
</dbReference>
<comment type="similarity">
    <text evidence="7">Belongs to the TRAFAC class myosin-kinesin ATPase superfamily. Myosin family.</text>
</comment>
<dbReference type="Gene3D" id="2.60.40.150">
    <property type="entry name" value="C2 domain"/>
    <property type="match status" value="1"/>
</dbReference>
<keyword evidence="1 7" id="KW-0547">Nucleotide-binding</keyword>
<keyword evidence="4 7" id="KW-0505">Motor protein</keyword>
<dbReference type="Pfam" id="PF00169">
    <property type="entry name" value="PH"/>
    <property type="match status" value="1"/>
</dbReference>
<dbReference type="InterPro" id="IPR011993">
    <property type="entry name" value="PH-like_dom_sf"/>
</dbReference>
<dbReference type="PROSITE" id="PS50096">
    <property type="entry name" value="IQ"/>
    <property type="match status" value="5"/>
</dbReference>
<evidence type="ECO:0000256" key="3">
    <source>
        <dbReference type="ARBA" id="ARBA00023123"/>
    </source>
</evidence>
<comment type="caution">
    <text evidence="11">The sequence shown here is derived from an EMBL/GenBank/DDBJ whole genome shotgun (WGS) entry which is preliminary data.</text>
</comment>
<feature type="region of interest" description="Actin-binding" evidence="7">
    <location>
        <begin position="690"/>
        <end position="712"/>
    </location>
</feature>
<keyword evidence="6" id="KW-0040">ANK repeat</keyword>
<dbReference type="GO" id="GO:0000146">
    <property type="term" value="F:microfilament motor activity"/>
    <property type="evidence" value="ECO:0007669"/>
    <property type="project" value="TreeGrafter"/>
</dbReference>
<dbReference type="PROSITE" id="PS50003">
    <property type="entry name" value="PH_DOMAIN"/>
    <property type="match status" value="1"/>
</dbReference>
<dbReference type="InterPro" id="IPR025939">
    <property type="entry name" value="Aida_C"/>
</dbReference>
<evidence type="ECO:0000256" key="6">
    <source>
        <dbReference type="PROSITE-ProRule" id="PRU00023"/>
    </source>
</evidence>
<dbReference type="SUPFAM" id="SSF50729">
    <property type="entry name" value="PH domain-like"/>
    <property type="match status" value="1"/>
</dbReference>
<dbReference type="InterPro" id="IPR001609">
    <property type="entry name" value="Myosin_head_motor_dom-like"/>
</dbReference>
<dbReference type="InterPro" id="IPR000048">
    <property type="entry name" value="IQ_motif_EF-hand-BS"/>
</dbReference>
<dbReference type="Gene3D" id="1.25.40.20">
    <property type="entry name" value="Ankyrin repeat-containing domain"/>
    <property type="match status" value="2"/>
</dbReference>
<dbReference type="PROSITE" id="PS50297">
    <property type="entry name" value="ANK_REP_REGION"/>
    <property type="match status" value="1"/>
</dbReference>
<dbReference type="Pfam" id="PF00063">
    <property type="entry name" value="Myosin_head"/>
    <property type="match status" value="1"/>
</dbReference>
<dbReference type="PROSITE" id="PS51911">
    <property type="entry name" value="C2_AIDA"/>
    <property type="match status" value="1"/>
</dbReference>
<dbReference type="GO" id="GO:0051015">
    <property type="term" value="F:actin filament binding"/>
    <property type="evidence" value="ECO:0007669"/>
    <property type="project" value="TreeGrafter"/>
</dbReference>
<dbReference type="InterPro" id="IPR027417">
    <property type="entry name" value="P-loop_NTPase"/>
</dbReference>
<evidence type="ECO:0000259" key="9">
    <source>
        <dbReference type="PROSITE" id="PS51456"/>
    </source>
</evidence>
<evidence type="ECO:0000256" key="4">
    <source>
        <dbReference type="ARBA" id="ARBA00023175"/>
    </source>
</evidence>
<dbReference type="InterPro" id="IPR035892">
    <property type="entry name" value="C2_domain_sf"/>
</dbReference>
<dbReference type="GO" id="GO:0016459">
    <property type="term" value="C:myosin complex"/>
    <property type="evidence" value="ECO:0007669"/>
    <property type="project" value="UniProtKB-KW"/>
</dbReference>
<dbReference type="PANTHER" id="PTHR13140:SF845">
    <property type="entry name" value="MYOSIN-LIKE PROTEIN"/>
    <property type="match status" value="1"/>
</dbReference>
<dbReference type="SMART" id="SM00015">
    <property type="entry name" value="IQ"/>
    <property type="match status" value="9"/>
</dbReference>
<feature type="domain" description="PH" evidence="8">
    <location>
        <begin position="1353"/>
        <end position="1451"/>
    </location>
</feature>
<keyword evidence="5 7" id="KW-0009">Actin-binding</keyword>
<dbReference type="Pfam" id="PF12796">
    <property type="entry name" value="Ank_2"/>
    <property type="match status" value="1"/>
</dbReference>
<name>A0A9W7KXM5_9STRA</name>
<dbReference type="Gene3D" id="1.20.120.720">
    <property type="entry name" value="Myosin VI head, motor domain, U50 subdomain"/>
    <property type="match status" value="1"/>
</dbReference>
<dbReference type="PANTHER" id="PTHR13140">
    <property type="entry name" value="MYOSIN"/>
    <property type="match status" value="1"/>
</dbReference>
<feature type="repeat" description="ANK" evidence="6">
    <location>
        <begin position="1525"/>
        <end position="1557"/>
    </location>
</feature>
<dbReference type="SUPFAM" id="SSF52540">
    <property type="entry name" value="P-loop containing nucleoside triphosphate hydrolases"/>
    <property type="match status" value="1"/>
</dbReference>
<dbReference type="SMART" id="SM00233">
    <property type="entry name" value="PH"/>
    <property type="match status" value="1"/>
</dbReference>
<evidence type="ECO:0000256" key="5">
    <source>
        <dbReference type="ARBA" id="ARBA00023203"/>
    </source>
</evidence>
<dbReference type="Gene3D" id="3.40.850.10">
    <property type="entry name" value="Kinesin motor domain"/>
    <property type="match status" value="1"/>
</dbReference>
<dbReference type="InterPro" id="IPR036770">
    <property type="entry name" value="Ankyrin_rpt-contain_sf"/>
</dbReference>
<dbReference type="GO" id="GO:0016020">
    <property type="term" value="C:membrane"/>
    <property type="evidence" value="ECO:0007669"/>
    <property type="project" value="TreeGrafter"/>
</dbReference>
<evidence type="ECO:0000313" key="12">
    <source>
        <dbReference type="Proteomes" id="UP001165122"/>
    </source>
</evidence>
<accession>A0A9W7KXM5</accession>
<dbReference type="GO" id="GO:0005737">
    <property type="term" value="C:cytoplasm"/>
    <property type="evidence" value="ECO:0007669"/>
    <property type="project" value="TreeGrafter"/>
</dbReference>
<dbReference type="Pfam" id="PF14186">
    <property type="entry name" value="Aida_C2"/>
    <property type="match status" value="1"/>
</dbReference>